<dbReference type="InterPro" id="IPR013216">
    <property type="entry name" value="Methyltransf_11"/>
</dbReference>
<dbReference type="InterPro" id="IPR051052">
    <property type="entry name" value="Diverse_substrate_MTase"/>
</dbReference>
<dbReference type="GO" id="GO:0008757">
    <property type="term" value="F:S-adenosylmethionine-dependent methyltransferase activity"/>
    <property type="evidence" value="ECO:0007669"/>
    <property type="project" value="InterPro"/>
</dbReference>
<evidence type="ECO:0000256" key="1">
    <source>
        <dbReference type="ARBA" id="ARBA00008361"/>
    </source>
</evidence>
<dbReference type="Gene3D" id="3.40.50.150">
    <property type="entry name" value="Vaccinia Virus protein VP39"/>
    <property type="match status" value="1"/>
</dbReference>
<evidence type="ECO:0000259" key="4">
    <source>
        <dbReference type="Pfam" id="PF08241"/>
    </source>
</evidence>
<comment type="similarity">
    <text evidence="1">Belongs to the methyltransferase superfamily.</text>
</comment>
<dbReference type="SUPFAM" id="SSF53335">
    <property type="entry name" value="S-adenosyl-L-methionine-dependent methyltransferases"/>
    <property type="match status" value="1"/>
</dbReference>
<accession>A0A9X5BF27</accession>
<dbReference type="RefSeq" id="WP_160559549.1">
    <property type="nucleotide sequence ID" value="NZ_QZDT01000008.1"/>
</dbReference>
<name>A0A9X5BF27_9FIRM</name>
<evidence type="ECO:0000313" key="6">
    <source>
        <dbReference type="Proteomes" id="UP001154420"/>
    </source>
</evidence>
<dbReference type="CDD" id="cd02440">
    <property type="entry name" value="AdoMet_MTases"/>
    <property type="match status" value="1"/>
</dbReference>
<evidence type="ECO:0000256" key="2">
    <source>
        <dbReference type="ARBA" id="ARBA00022603"/>
    </source>
</evidence>
<proteinExistence type="inferred from homology"/>
<feature type="domain" description="Methyltransferase type 11" evidence="4">
    <location>
        <begin position="44"/>
        <end position="136"/>
    </location>
</feature>
<keyword evidence="3" id="KW-0808">Transferase</keyword>
<gene>
    <name evidence="5" type="ORF">D5281_07570</name>
</gene>
<dbReference type="Proteomes" id="UP001154420">
    <property type="component" value="Unassembled WGS sequence"/>
</dbReference>
<dbReference type="PANTHER" id="PTHR44942">
    <property type="entry name" value="METHYLTRANSF_11 DOMAIN-CONTAINING PROTEIN"/>
    <property type="match status" value="1"/>
</dbReference>
<dbReference type="EMBL" id="QZDT01000008">
    <property type="protein sequence ID" value="NBJ92462.1"/>
    <property type="molecule type" value="Genomic_DNA"/>
</dbReference>
<dbReference type="Pfam" id="PF08241">
    <property type="entry name" value="Methyltransf_11"/>
    <property type="match status" value="1"/>
</dbReference>
<reference evidence="5" key="1">
    <citation type="submission" date="2018-09" db="EMBL/GenBank/DDBJ databases">
        <title>Murine metabolic-syndrome-specific gut microbial biobank.</title>
        <authorList>
            <person name="Liu C."/>
        </authorList>
    </citation>
    <scope>NUCLEOTIDE SEQUENCE</scope>
    <source>
        <strain evidence="5">D42-62</strain>
    </source>
</reference>
<protein>
    <submittedName>
        <fullName evidence="5">SAM-dependent methyltransferase</fullName>
    </submittedName>
</protein>
<comment type="caution">
    <text evidence="5">The sequence shown here is derived from an EMBL/GenBank/DDBJ whole genome shotgun (WGS) entry which is preliminary data.</text>
</comment>
<evidence type="ECO:0000256" key="3">
    <source>
        <dbReference type="ARBA" id="ARBA00022679"/>
    </source>
</evidence>
<sequence length="265" mass="31212">MEGKSFDYQRIAEGYANDRPFLHRQVIERIREDLHISENFRNGLDVGCGAGLSTKALRLVCDKVTGVDSSNEMIKAAKAIYKDEAYTFLQSSAEDIKAPDQSFDVVTAAGVVNWVDEKRFLTNLRPLMREKGFLIIYDFWITDKMKGKDAYTRWWYDRYLKEFPKPPRKENVWTQEMTLSYGFALNNRKMYTLEYEFDKEAFIRFMLVQSNVNVQIEEGRKTVREVRDWFDVSLKDISRNDMFMDGKETLIFEGYDWCFLASDNL</sequence>
<keyword evidence="2 5" id="KW-0489">Methyltransferase</keyword>
<organism evidence="5 6">
    <name type="scientific">Parablautia muri</name>
    <dbReference type="NCBI Taxonomy" id="2320879"/>
    <lineage>
        <taxon>Bacteria</taxon>
        <taxon>Bacillati</taxon>
        <taxon>Bacillota</taxon>
        <taxon>Clostridia</taxon>
        <taxon>Lachnospirales</taxon>
        <taxon>Lachnospiraceae</taxon>
        <taxon>Parablautia</taxon>
    </lineage>
</organism>
<evidence type="ECO:0000313" key="5">
    <source>
        <dbReference type="EMBL" id="NBJ92462.1"/>
    </source>
</evidence>
<dbReference type="PANTHER" id="PTHR44942:SF4">
    <property type="entry name" value="METHYLTRANSFERASE TYPE 11 DOMAIN-CONTAINING PROTEIN"/>
    <property type="match status" value="1"/>
</dbReference>
<dbReference type="OrthoDB" id="9774345at2"/>
<dbReference type="GO" id="GO:0032259">
    <property type="term" value="P:methylation"/>
    <property type="evidence" value="ECO:0007669"/>
    <property type="project" value="UniProtKB-KW"/>
</dbReference>
<keyword evidence="6" id="KW-1185">Reference proteome</keyword>
<dbReference type="AlphaFoldDB" id="A0A9X5BF27"/>
<dbReference type="InterPro" id="IPR029063">
    <property type="entry name" value="SAM-dependent_MTases_sf"/>
</dbReference>